<name>S6V290_PSESF</name>
<protein>
    <submittedName>
        <fullName evidence="2">Tim44-like domain-contain protein</fullName>
    </submittedName>
</protein>
<gene>
    <name evidence="2" type="ORF">A244_06689</name>
</gene>
<dbReference type="Proteomes" id="UP000015729">
    <property type="component" value="Unassembled WGS sequence"/>
</dbReference>
<accession>S6V290</accession>
<feature type="signal peptide" evidence="1">
    <location>
        <begin position="1"/>
        <end position="23"/>
    </location>
</feature>
<feature type="chain" id="PRO_5004542473" evidence="1">
    <location>
        <begin position="24"/>
        <end position="45"/>
    </location>
</feature>
<sequence>MQRFLSIAMALCIGLTMSLDVNAARFGGGKSMGSAPTHQARQTAP</sequence>
<dbReference type="PATRIC" id="fig|1194404.4.peg.1397"/>
<comment type="caution">
    <text evidence="2">The sequence shown here is derived from an EMBL/GenBank/DDBJ whole genome shotgun (WGS) entry which is preliminary data.</text>
</comment>
<evidence type="ECO:0000313" key="3">
    <source>
        <dbReference type="Proteomes" id="UP000015729"/>
    </source>
</evidence>
<dbReference type="AlphaFoldDB" id="S6V290"/>
<organism evidence="2 3">
    <name type="scientific">Pseudomonas syringae pv. actinidiae ICMP 18807</name>
    <dbReference type="NCBI Taxonomy" id="1194404"/>
    <lineage>
        <taxon>Bacteria</taxon>
        <taxon>Pseudomonadati</taxon>
        <taxon>Pseudomonadota</taxon>
        <taxon>Gammaproteobacteria</taxon>
        <taxon>Pseudomonadales</taxon>
        <taxon>Pseudomonadaceae</taxon>
        <taxon>Pseudomonas</taxon>
        <taxon>Pseudomonas syringae</taxon>
    </lineage>
</organism>
<proteinExistence type="predicted"/>
<keyword evidence="1" id="KW-0732">Signal</keyword>
<feature type="non-terminal residue" evidence="2">
    <location>
        <position position="45"/>
    </location>
</feature>
<evidence type="ECO:0000313" key="2">
    <source>
        <dbReference type="EMBL" id="EPN60854.1"/>
    </source>
</evidence>
<reference evidence="2 3" key="1">
    <citation type="journal article" date="2013" name="PLoS Pathog.">
        <title>Genomic analysis of the Kiwifruit pathogen Pseudomonas syringae pv. actinidiae provides insight into the origins of an emergent plant disease.</title>
        <authorList>
            <person name="McCann H.C."/>
            <person name="Rikkerink E.H."/>
            <person name="Bertels F."/>
            <person name="Fiers M."/>
            <person name="Lu A."/>
            <person name="Rees-George J."/>
            <person name="Andersen M.T."/>
            <person name="Gleave A.P."/>
            <person name="Haubold B."/>
            <person name="Wohlers M.W."/>
            <person name="Guttman D.S."/>
            <person name="Wang P.W."/>
            <person name="Straub C."/>
            <person name="Vanneste J.L."/>
            <person name="Rainey P.B."/>
            <person name="Templeton M.D."/>
        </authorList>
    </citation>
    <scope>NUCLEOTIDE SEQUENCE [LARGE SCALE GENOMIC DNA]</scope>
    <source>
        <strain evidence="2 3">ICMP 18807</strain>
    </source>
</reference>
<evidence type="ECO:0000256" key="1">
    <source>
        <dbReference type="SAM" id="SignalP"/>
    </source>
</evidence>
<dbReference type="EMBL" id="AOKG01000431">
    <property type="protein sequence ID" value="EPN60854.1"/>
    <property type="molecule type" value="Genomic_DNA"/>
</dbReference>